<dbReference type="Proteomes" id="UP001589814">
    <property type="component" value="Unassembled WGS sequence"/>
</dbReference>
<evidence type="ECO:0000256" key="3">
    <source>
        <dbReference type="SAM" id="MobiDB-lite"/>
    </source>
</evidence>
<name>A0ABV6FZX3_9GAMM</name>
<dbReference type="InterPro" id="IPR030678">
    <property type="entry name" value="Peptide/Ni-bd"/>
</dbReference>
<feature type="region of interest" description="Disordered" evidence="3">
    <location>
        <begin position="26"/>
        <end position="48"/>
    </location>
</feature>
<evidence type="ECO:0000256" key="4">
    <source>
        <dbReference type="SAM" id="SignalP"/>
    </source>
</evidence>
<dbReference type="SUPFAM" id="SSF53850">
    <property type="entry name" value="Periplasmic binding protein-like II"/>
    <property type="match status" value="1"/>
</dbReference>
<protein>
    <submittedName>
        <fullName evidence="6">ABC transporter substrate-binding protein</fullName>
    </submittedName>
</protein>
<feature type="compositionally biased region" description="Low complexity" evidence="3">
    <location>
        <begin position="26"/>
        <end position="36"/>
    </location>
</feature>
<feature type="chain" id="PRO_5045848197" evidence="4">
    <location>
        <begin position="25"/>
        <end position="532"/>
    </location>
</feature>
<evidence type="ECO:0000313" key="7">
    <source>
        <dbReference type="Proteomes" id="UP001589814"/>
    </source>
</evidence>
<dbReference type="Pfam" id="PF00496">
    <property type="entry name" value="SBP_bac_5"/>
    <property type="match status" value="1"/>
</dbReference>
<evidence type="ECO:0000256" key="1">
    <source>
        <dbReference type="ARBA" id="ARBA00005695"/>
    </source>
</evidence>
<dbReference type="PANTHER" id="PTHR30290">
    <property type="entry name" value="PERIPLASMIC BINDING COMPONENT OF ABC TRANSPORTER"/>
    <property type="match status" value="1"/>
</dbReference>
<dbReference type="PANTHER" id="PTHR30290:SF38">
    <property type="entry name" value="D,D-DIPEPTIDE-BINDING PERIPLASMIC PROTEIN DDPA-RELATED"/>
    <property type="match status" value="1"/>
</dbReference>
<dbReference type="RefSeq" id="WP_019949810.1">
    <property type="nucleotide sequence ID" value="NZ_JBHLVX010000010.1"/>
</dbReference>
<dbReference type="PIRSF" id="PIRSF002741">
    <property type="entry name" value="MppA"/>
    <property type="match status" value="1"/>
</dbReference>
<dbReference type="Gene3D" id="3.10.105.10">
    <property type="entry name" value="Dipeptide-binding Protein, Domain 3"/>
    <property type="match status" value="1"/>
</dbReference>
<accession>A0ABV6FZX3</accession>
<evidence type="ECO:0000259" key="5">
    <source>
        <dbReference type="Pfam" id="PF00496"/>
    </source>
</evidence>
<feature type="domain" description="Solute-binding protein family 5" evidence="5">
    <location>
        <begin position="84"/>
        <end position="442"/>
    </location>
</feature>
<gene>
    <name evidence="6" type="ORF">ACFFHW_02570</name>
</gene>
<sequence>MKNPIASLGLGGLLLTLLSLSPGASGSSASSDGDGAQPHSGGEVNIAIQPEPPSLMLPLVQNNPVQLIGGNIFESLLRYSTDLEPMPQLAKSWEIGDDGLTYTFHLYDNVVWHDGEPFSAEDVVFSVGFMTEVEPQARETMSHVERIETPDANTVVFHLKQPYPAFIMAFEVGSMPMVPKHIYEGTDYHNNPANAHPIGTGPFEFERWDRGSVIVLSKNEDYYQEGLPYLDTLYWHVIPDAASRAAAYENGTLDVLPAGSVENFDLERLADLPGSCITNQGSEMFNPFAMLWLNNREGPMSDVRFRKAVMYALDRQFANDVLWNGLGRIPAGPFSSKLPEHDDSIEAYPHDPEQARALLDEMGYNGEQIRLLPLPYGETWARWSEAVRQNLEDAGINVTTEATDVAGWNQAISQWDYDIAFTYLYQYSDPSIGISRTYNSDNIARGSPWNNVEGYRNERVDELFAAAAVEADPEARQQLYSEVQQILHEEVPLAWLLEMPQPVIHGCDVHNLITTGIGISDGFKNAWIESGD</sequence>
<dbReference type="InterPro" id="IPR000914">
    <property type="entry name" value="SBP_5_dom"/>
</dbReference>
<dbReference type="Gene3D" id="3.40.190.10">
    <property type="entry name" value="Periplasmic binding protein-like II"/>
    <property type="match status" value="1"/>
</dbReference>
<dbReference type="EMBL" id="JBHLVX010000010">
    <property type="protein sequence ID" value="MFC0266890.1"/>
    <property type="molecule type" value="Genomic_DNA"/>
</dbReference>
<dbReference type="InterPro" id="IPR039424">
    <property type="entry name" value="SBP_5"/>
</dbReference>
<evidence type="ECO:0000256" key="2">
    <source>
        <dbReference type="ARBA" id="ARBA00022729"/>
    </source>
</evidence>
<comment type="similarity">
    <text evidence="1">Belongs to the bacterial solute-binding protein 5 family.</text>
</comment>
<dbReference type="CDD" id="cd08517">
    <property type="entry name" value="PBP2_NikA_DppA_OppA_like_13"/>
    <property type="match status" value="1"/>
</dbReference>
<keyword evidence="7" id="KW-1185">Reference proteome</keyword>
<reference evidence="6 7" key="1">
    <citation type="submission" date="2024-09" db="EMBL/GenBank/DDBJ databases">
        <authorList>
            <person name="Sun Q."/>
            <person name="Mori K."/>
        </authorList>
    </citation>
    <scope>NUCLEOTIDE SEQUENCE [LARGE SCALE GENOMIC DNA]</scope>
    <source>
        <strain evidence="6 7">CCM 7415</strain>
    </source>
</reference>
<feature type="signal peptide" evidence="4">
    <location>
        <begin position="1"/>
        <end position="24"/>
    </location>
</feature>
<keyword evidence="2 4" id="KW-0732">Signal</keyword>
<organism evidence="6 7">
    <name type="scientific">Kushneria aurantia</name>
    <dbReference type="NCBI Taxonomy" id="504092"/>
    <lineage>
        <taxon>Bacteria</taxon>
        <taxon>Pseudomonadati</taxon>
        <taxon>Pseudomonadota</taxon>
        <taxon>Gammaproteobacteria</taxon>
        <taxon>Oceanospirillales</taxon>
        <taxon>Halomonadaceae</taxon>
        <taxon>Kushneria</taxon>
    </lineage>
</organism>
<comment type="caution">
    <text evidence="6">The sequence shown here is derived from an EMBL/GenBank/DDBJ whole genome shotgun (WGS) entry which is preliminary data.</text>
</comment>
<proteinExistence type="inferred from homology"/>
<evidence type="ECO:0000313" key="6">
    <source>
        <dbReference type="EMBL" id="MFC0266890.1"/>
    </source>
</evidence>